<evidence type="ECO:0000313" key="2">
    <source>
        <dbReference type="EMBL" id="REC44238.1"/>
    </source>
</evidence>
<name>A0A3D9ASB3_9FLAO</name>
<dbReference type="AlphaFoldDB" id="A0A3D9ASB3"/>
<proteinExistence type="predicted"/>
<organism evidence="2 3">
    <name type="scientific">Chryseobacterium pennipullorum</name>
    <dbReference type="NCBI Taxonomy" id="2258963"/>
    <lineage>
        <taxon>Bacteria</taxon>
        <taxon>Pseudomonadati</taxon>
        <taxon>Bacteroidota</taxon>
        <taxon>Flavobacteriia</taxon>
        <taxon>Flavobacteriales</taxon>
        <taxon>Weeksellaceae</taxon>
        <taxon>Chryseobacterium group</taxon>
        <taxon>Chryseobacterium</taxon>
    </lineage>
</organism>
<reference evidence="2 3" key="1">
    <citation type="submission" date="2018-06" db="EMBL/GenBank/DDBJ databases">
        <title>Novel Chryseobacterium species.</title>
        <authorList>
            <person name="Newman J."/>
            <person name="Hugo C."/>
            <person name="Oosthuizen L."/>
            <person name="Charimba G."/>
        </authorList>
    </citation>
    <scope>NUCLEOTIDE SEQUENCE [LARGE SCALE GENOMIC DNA]</scope>
    <source>
        <strain evidence="2 3">7_F195</strain>
    </source>
</reference>
<dbReference type="OrthoDB" id="705292at2"/>
<evidence type="ECO:0000256" key="1">
    <source>
        <dbReference type="SAM" id="SignalP"/>
    </source>
</evidence>
<gene>
    <name evidence="2" type="ORF">DRF67_18085</name>
</gene>
<feature type="signal peptide" evidence="1">
    <location>
        <begin position="1"/>
        <end position="20"/>
    </location>
</feature>
<feature type="chain" id="PRO_5017577397" evidence="1">
    <location>
        <begin position="21"/>
        <end position="179"/>
    </location>
</feature>
<evidence type="ECO:0000313" key="3">
    <source>
        <dbReference type="Proteomes" id="UP000256257"/>
    </source>
</evidence>
<keyword evidence="1" id="KW-0732">Signal</keyword>
<dbReference type="RefSeq" id="WP_115929706.1">
    <property type="nucleotide sequence ID" value="NZ_QNVV01000020.1"/>
</dbReference>
<dbReference type="EMBL" id="QNVV01000020">
    <property type="protein sequence ID" value="REC44238.1"/>
    <property type="molecule type" value="Genomic_DNA"/>
</dbReference>
<keyword evidence="3" id="KW-1185">Reference proteome</keyword>
<protein>
    <submittedName>
        <fullName evidence="2">Uncharacterized protein</fullName>
    </submittedName>
</protein>
<comment type="caution">
    <text evidence="2">The sequence shown here is derived from an EMBL/GenBank/DDBJ whole genome shotgun (WGS) entry which is preliminary data.</text>
</comment>
<dbReference type="Proteomes" id="UP000256257">
    <property type="component" value="Unassembled WGS sequence"/>
</dbReference>
<sequence>MNKTIIITSLLMLTAITAKSQIAIGKPNVSNSSVSLEFASTENRGLILPYISDKTGITAEGSIIYDTTDHKVKYLKDSGIWANLSEDDSTAATIGTADLSIQGADKTEQSTAKTAIGTNGATNTTNGILVLSDTDKAMILPKVASPHLNIINPAPGMMVYDTVKKQLAVYNGKVWSFWK</sequence>
<accession>A0A3D9ASB3</accession>